<evidence type="ECO:0000259" key="1">
    <source>
        <dbReference type="Pfam" id="PF06527"/>
    </source>
</evidence>
<dbReference type="AlphaFoldDB" id="A0AAW5SV45"/>
<dbReference type="EMBL" id="JACKVC010000006">
    <property type="protein sequence ID" value="MCV7386447.1"/>
    <property type="molecule type" value="Genomic_DNA"/>
</dbReference>
<organism evidence="2 3">
    <name type="scientific">Mycolicibacterium porcinum</name>
    <dbReference type="NCBI Taxonomy" id="39693"/>
    <lineage>
        <taxon>Bacteria</taxon>
        <taxon>Bacillati</taxon>
        <taxon>Actinomycetota</taxon>
        <taxon>Actinomycetes</taxon>
        <taxon>Mycobacteriales</taxon>
        <taxon>Mycobacteriaceae</taxon>
        <taxon>Mycolicibacterium</taxon>
    </lineage>
</organism>
<sequence>MSTEISDPAPTNDWTGVPGLRTLPLRLAPVPGESLDSWLEAWAARCDTPWADLLTAVGYFRVDPPPNSRNPPLTASPLQLRSLSYTTGTSPEVLRSMTLASLMSETNYHSDIKILVLPRSRFCPHCLSDSGGRWQLWWRLRWGFACPIHNCLLADECPHCRRQQRAITPPAEFVPTPGMCTLRALNTKAGGQTPRRCNAPLSNARSIQLQPDDPALQVQRAILNIVDAGQTSTGIYAASPACTSMFATDLTVLGDHILHNGSSSALQTHLSHDLWRIYADNTTSPWSLGRNATSAVTAAVAACLVMPILGSTTLAMAGHRLVQFIPASTSGRLRRSSTSSGRRQTMTNPATFVLVSSRAHVDGPMAQVRASLAQPRQPEVEHHRHCSVPSLLWPSWAAGFSCDGVRFSHLRCAYSVALVMAGTDTPLSTACAQLGSAISPRGVTRVLQVLHASPCWPAFIVALRQLAKQLDEQPGPIDYQRRRSLSYEALLPDGLWCRICGQVGILQGRGVKLRLYRCWLYERLTGSPGLQSPAAIHTYRFSTALNNLPSTFTPDVIAALDAAAQAFLSNQGIGHEPVRWQPETDNAHQGTQ</sequence>
<dbReference type="InterPro" id="IPR009492">
    <property type="entry name" value="TniQ"/>
</dbReference>
<evidence type="ECO:0000313" key="2">
    <source>
        <dbReference type="EMBL" id="MCV7386447.1"/>
    </source>
</evidence>
<proteinExistence type="predicted"/>
<reference evidence="2" key="2">
    <citation type="journal article" date="2022" name="BMC Genomics">
        <title>Comparative genome analysis of mycobacteria focusing on tRNA and non-coding RNA.</title>
        <authorList>
            <person name="Behra P.R.K."/>
            <person name="Pettersson B.M.F."/>
            <person name="Ramesh M."/>
            <person name="Das S."/>
            <person name="Dasgupta S."/>
            <person name="Kirsebom L.A."/>
        </authorList>
    </citation>
    <scope>NUCLEOTIDE SEQUENCE</scope>
    <source>
        <strain evidence="2">DSM 44242</strain>
    </source>
</reference>
<dbReference type="Pfam" id="PF06527">
    <property type="entry name" value="TniQ"/>
    <property type="match status" value="1"/>
</dbReference>
<feature type="domain" description="TniQ" evidence="1">
    <location>
        <begin position="24"/>
        <end position="153"/>
    </location>
</feature>
<dbReference type="Proteomes" id="UP001141659">
    <property type="component" value="Unassembled WGS sequence"/>
</dbReference>
<accession>A0AAW5SV45</accession>
<gene>
    <name evidence="2" type="ORF">H5P34_00100</name>
</gene>
<name>A0AAW5SV45_9MYCO</name>
<dbReference type="RefSeq" id="WP_081814172.1">
    <property type="nucleotide sequence ID" value="NZ_JACKVC010000006.1"/>
</dbReference>
<comment type="caution">
    <text evidence="2">The sequence shown here is derived from an EMBL/GenBank/DDBJ whole genome shotgun (WGS) entry which is preliminary data.</text>
</comment>
<reference evidence="2" key="1">
    <citation type="submission" date="2020-07" db="EMBL/GenBank/DDBJ databases">
        <authorList>
            <person name="Pettersson B.M.F."/>
            <person name="Behra P.R.K."/>
            <person name="Ramesh M."/>
            <person name="Das S."/>
            <person name="Dasgupta S."/>
            <person name="Kirsebom L.A."/>
        </authorList>
    </citation>
    <scope>NUCLEOTIDE SEQUENCE</scope>
    <source>
        <strain evidence="2">DSM 44242</strain>
    </source>
</reference>
<protein>
    <submittedName>
        <fullName evidence="2">TniQ family protein</fullName>
    </submittedName>
</protein>
<evidence type="ECO:0000313" key="3">
    <source>
        <dbReference type="Proteomes" id="UP001141659"/>
    </source>
</evidence>